<dbReference type="InterPro" id="IPR050574">
    <property type="entry name" value="HPF/YfiA_ribosome-assoc"/>
</dbReference>
<dbReference type="GO" id="GO:0022627">
    <property type="term" value="C:cytosolic small ribosomal subunit"/>
    <property type="evidence" value="ECO:0007669"/>
    <property type="project" value="TreeGrafter"/>
</dbReference>
<sequence>MQLNISGHHIDVTDALKNYTTEKFQKLQRHFDQLFDVHVILSVEKLLQKAEATVQVTGANLFAEDVQEDLYAAIDGLVDKLDRQIIKHKEKLNDHGRP</sequence>
<comment type="similarity">
    <text evidence="2">Belongs to the HPF/YfiA ribosome-associated protein family. Short HPF subfamily.</text>
</comment>
<keyword evidence="7" id="KW-1185">Reference proteome</keyword>
<dbReference type="InterPro" id="IPR003489">
    <property type="entry name" value="RHF/RaiA"/>
</dbReference>
<dbReference type="RefSeq" id="WP_169604269.1">
    <property type="nucleotide sequence ID" value="NZ_CP046565.1"/>
</dbReference>
<evidence type="ECO:0000256" key="2">
    <source>
        <dbReference type="ARBA" id="ARBA00038434"/>
    </source>
</evidence>
<accession>A0A858QBC8</accession>
<dbReference type="GO" id="GO:0043024">
    <property type="term" value="F:ribosomal small subunit binding"/>
    <property type="evidence" value="ECO:0007669"/>
    <property type="project" value="TreeGrafter"/>
</dbReference>
<name>A0A858QBC8_9GAMM</name>
<dbReference type="SUPFAM" id="SSF69754">
    <property type="entry name" value="Ribosome binding protein Y (YfiA homologue)"/>
    <property type="match status" value="1"/>
</dbReference>
<comment type="subunit">
    <text evidence="3">Associates exclusively with 100S ribosomes, which are dimers of 70S ribosomes.</text>
</comment>
<dbReference type="GO" id="GO:0045900">
    <property type="term" value="P:negative regulation of translational elongation"/>
    <property type="evidence" value="ECO:0007669"/>
    <property type="project" value="TreeGrafter"/>
</dbReference>
<organism evidence="6 7">
    <name type="scientific">Methylococcus geothermalis</name>
    <dbReference type="NCBI Taxonomy" id="2681310"/>
    <lineage>
        <taxon>Bacteria</taxon>
        <taxon>Pseudomonadati</taxon>
        <taxon>Pseudomonadota</taxon>
        <taxon>Gammaproteobacteria</taxon>
        <taxon>Methylococcales</taxon>
        <taxon>Methylococcaceae</taxon>
        <taxon>Methylococcus</taxon>
    </lineage>
</organism>
<evidence type="ECO:0000256" key="4">
    <source>
        <dbReference type="ARBA" id="ARBA00041148"/>
    </source>
</evidence>
<dbReference type="Proteomes" id="UP000503004">
    <property type="component" value="Chromosome"/>
</dbReference>
<dbReference type="AlphaFoldDB" id="A0A858QBC8"/>
<dbReference type="PANTHER" id="PTHR33231">
    <property type="entry name" value="30S RIBOSOMAL PROTEIN"/>
    <property type="match status" value="1"/>
</dbReference>
<proteinExistence type="inferred from homology"/>
<protein>
    <recommendedName>
        <fullName evidence="4">Ribosome hibernation promoting factor</fullName>
    </recommendedName>
    <alternativeName>
        <fullName evidence="5">Hibernation factor HPF</fullName>
    </alternativeName>
</protein>
<gene>
    <name evidence="6" type="primary">raiA</name>
    <name evidence="6" type="ORF">GNH96_14265</name>
</gene>
<dbReference type="KEGG" id="metu:GNH96_14265"/>
<dbReference type="EMBL" id="CP046565">
    <property type="protein sequence ID" value="QJD30996.1"/>
    <property type="molecule type" value="Genomic_DNA"/>
</dbReference>
<evidence type="ECO:0000313" key="6">
    <source>
        <dbReference type="EMBL" id="QJD30996.1"/>
    </source>
</evidence>
<dbReference type="PANTHER" id="PTHR33231:SF1">
    <property type="entry name" value="30S RIBOSOMAL PROTEIN"/>
    <property type="match status" value="1"/>
</dbReference>
<evidence type="ECO:0000256" key="1">
    <source>
        <dbReference type="ARBA" id="ARBA00022845"/>
    </source>
</evidence>
<evidence type="ECO:0000256" key="3">
    <source>
        <dbReference type="ARBA" id="ARBA00038695"/>
    </source>
</evidence>
<evidence type="ECO:0000313" key="7">
    <source>
        <dbReference type="Proteomes" id="UP000503004"/>
    </source>
</evidence>
<dbReference type="CDD" id="cd00552">
    <property type="entry name" value="RaiA"/>
    <property type="match status" value="1"/>
</dbReference>
<evidence type="ECO:0000256" key="5">
    <source>
        <dbReference type="ARBA" id="ARBA00041319"/>
    </source>
</evidence>
<dbReference type="Gene3D" id="3.30.160.100">
    <property type="entry name" value="Ribosome hibernation promotion factor-like"/>
    <property type="match status" value="1"/>
</dbReference>
<dbReference type="Pfam" id="PF02482">
    <property type="entry name" value="Ribosomal_S30AE"/>
    <property type="match status" value="1"/>
</dbReference>
<dbReference type="InterPro" id="IPR036567">
    <property type="entry name" value="RHF-like"/>
</dbReference>
<keyword evidence="1" id="KW-0810">Translation regulation</keyword>
<reference evidence="7" key="1">
    <citation type="submission" date="2019-12" db="EMBL/GenBank/DDBJ databases">
        <authorList>
            <person name="Awala S.I."/>
            <person name="Rhee S.K."/>
        </authorList>
    </citation>
    <scope>NUCLEOTIDE SEQUENCE [LARGE SCALE GENOMIC DNA]</scope>
    <source>
        <strain evidence="7">IM1</strain>
    </source>
</reference>
<dbReference type="FunFam" id="3.30.160.100:FF:000001">
    <property type="entry name" value="Ribosome hibernation promoting factor"/>
    <property type="match status" value="1"/>
</dbReference>
<dbReference type="NCBIfam" id="TIGR00741">
    <property type="entry name" value="yfiA"/>
    <property type="match status" value="1"/>
</dbReference>